<sequence>MASGMPVIVSDGLGSKELIKDNGFVVREWEEAIDRVNEILESENLRREFSKNSWEIAKSLHWKNHAEKVKELMEKLE</sequence>
<organism evidence="2 3">
    <name type="scientific">Metallosphaera prunae</name>
    <dbReference type="NCBI Taxonomy" id="47304"/>
    <lineage>
        <taxon>Archaea</taxon>
        <taxon>Thermoproteota</taxon>
        <taxon>Thermoprotei</taxon>
        <taxon>Sulfolobales</taxon>
        <taxon>Sulfolobaceae</taxon>
        <taxon>Metallosphaera</taxon>
    </lineage>
</organism>
<gene>
    <name evidence="2" type="ORF">DFR88_09080</name>
</gene>
<keyword evidence="3" id="KW-1185">Reference proteome</keyword>
<feature type="domain" description="Glycosyl transferase family 1" evidence="1">
    <location>
        <begin position="1"/>
        <end position="53"/>
    </location>
</feature>
<dbReference type="InterPro" id="IPR001296">
    <property type="entry name" value="Glyco_trans_1"/>
</dbReference>
<protein>
    <submittedName>
        <fullName evidence="2">Glycosyltransferase family 1 protein</fullName>
    </submittedName>
</protein>
<evidence type="ECO:0000259" key="1">
    <source>
        <dbReference type="Pfam" id="PF00534"/>
    </source>
</evidence>
<dbReference type="KEGG" id="mpru:DFR88_09080"/>
<accession>A0A4D8S0G5</accession>
<keyword evidence="2" id="KW-0808">Transferase</keyword>
<dbReference type="Gene3D" id="3.40.50.2000">
    <property type="entry name" value="Glycogen Phosphorylase B"/>
    <property type="match status" value="1"/>
</dbReference>
<reference evidence="2 3" key="1">
    <citation type="submission" date="2018-07" db="EMBL/GenBank/DDBJ databases">
        <title>Complete Genome Sequences of Extremely Thermoacidophilic, Metal-Mobilizing Type-Strain Members of the Archaeal Family Sulfolobaceae: Acidianus brierleyi DSM-1651T, Acidianus sulfidivorans DSM-18786T, Metallosphaera hakonensis DSM-7519T, and Metallosphaera prunae DSM-10039T.</title>
        <authorList>
            <person name="Counts J.A."/>
            <person name="Kelly R.M."/>
        </authorList>
    </citation>
    <scope>NUCLEOTIDE SEQUENCE [LARGE SCALE GENOMIC DNA]</scope>
    <source>
        <strain evidence="2 3">Ron 12/II</strain>
    </source>
</reference>
<evidence type="ECO:0000313" key="2">
    <source>
        <dbReference type="EMBL" id="QCO30617.1"/>
    </source>
</evidence>
<evidence type="ECO:0000313" key="3">
    <source>
        <dbReference type="Proteomes" id="UP000298568"/>
    </source>
</evidence>
<dbReference type="SUPFAM" id="SSF53756">
    <property type="entry name" value="UDP-Glycosyltransferase/glycogen phosphorylase"/>
    <property type="match status" value="1"/>
</dbReference>
<dbReference type="EMBL" id="CP031156">
    <property type="protein sequence ID" value="QCO30617.1"/>
    <property type="molecule type" value="Genomic_DNA"/>
</dbReference>
<dbReference type="Pfam" id="PF00534">
    <property type="entry name" value="Glycos_transf_1"/>
    <property type="match status" value="1"/>
</dbReference>
<dbReference type="GO" id="GO:0016757">
    <property type="term" value="F:glycosyltransferase activity"/>
    <property type="evidence" value="ECO:0007669"/>
    <property type="project" value="InterPro"/>
</dbReference>
<proteinExistence type="predicted"/>
<dbReference type="Proteomes" id="UP000298568">
    <property type="component" value="Chromosome"/>
</dbReference>
<dbReference type="AlphaFoldDB" id="A0A4D8S0G5"/>
<name>A0A4D8S0G5_METPR</name>